<name>A0A0S4LF41_9BACT</name>
<gene>
    <name evidence="1" type="ORF">COMA2_210021</name>
</gene>
<reference evidence="2" key="1">
    <citation type="submission" date="2015-10" db="EMBL/GenBank/DDBJ databases">
        <authorList>
            <person name="Luecker S."/>
            <person name="Luecker S."/>
        </authorList>
    </citation>
    <scope>NUCLEOTIDE SEQUENCE [LARGE SCALE GENOMIC DNA]</scope>
</reference>
<protein>
    <submittedName>
        <fullName evidence="1">Uncharacterized protein</fullName>
    </submittedName>
</protein>
<dbReference type="AlphaFoldDB" id="A0A0S4LF41"/>
<sequence length="185" mass="20980">MNPKFFIADFFIRFQPSTRHNDSIRLIVRDIVIHKPVVEVRAPTTLCHAQGTTTPSGELDNLILAKNPHKTWIQMSRKTVSIQDKSFGGSGWILARLSRRTLRQVTVILQEGCIGLVYLKKTRMDSPLRFHLSRQFVLHLHTVTGCRPTVDTAITTAEASDNLHSNLFGTMFPRRNGVSIYLQVT</sequence>
<dbReference type="EMBL" id="CZPZ01000014">
    <property type="protein sequence ID" value="CUS36215.1"/>
    <property type="molecule type" value="Genomic_DNA"/>
</dbReference>
<dbReference type="STRING" id="1742973.COMA2_210021"/>
<accession>A0A0S4LF41</accession>
<dbReference type="Proteomes" id="UP000198736">
    <property type="component" value="Unassembled WGS sequence"/>
</dbReference>
<keyword evidence="2" id="KW-1185">Reference proteome</keyword>
<proteinExistence type="predicted"/>
<organism evidence="1 2">
    <name type="scientific">Candidatus Nitrospira nitrificans</name>
    <dbReference type="NCBI Taxonomy" id="1742973"/>
    <lineage>
        <taxon>Bacteria</taxon>
        <taxon>Pseudomonadati</taxon>
        <taxon>Nitrospirota</taxon>
        <taxon>Nitrospiria</taxon>
        <taxon>Nitrospirales</taxon>
        <taxon>Nitrospiraceae</taxon>
        <taxon>Nitrospira</taxon>
    </lineage>
</organism>
<evidence type="ECO:0000313" key="2">
    <source>
        <dbReference type="Proteomes" id="UP000198736"/>
    </source>
</evidence>
<evidence type="ECO:0000313" key="1">
    <source>
        <dbReference type="EMBL" id="CUS36215.1"/>
    </source>
</evidence>